<dbReference type="Gene3D" id="3.40.30.10">
    <property type="entry name" value="Glutaredoxin"/>
    <property type="match status" value="1"/>
</dbReference>
<dbReference type="PIRSF" id="PIRSF000239">
    <property type="entry name" value="AHPC"/>
    <property type="match status" value="1"/>
</dbReference>
<reference evidence="11" key="1">
    <citation type="journal article" date="2008" name="Nat. Genet.">
        <title>The Pristionchus pacificus genome provides a unique perspective on nematode lifestyle and parasitism.</title>
        <authorList>
            <person name="Dieterich C."/>
            <person name="Clifton S.W."/>
            <person name="Schuster L.N."/>
            <person name="Chinwalla A."/>
            <person name="Delehaunty K."/>
            <person name="Dinkelacker I."/>
            <person name="Fulton L."/>
            <person name="Fulton R."/>
            <person name="Godfrey J."/>
            <person name="Minx P."/>
            <person name="Mitreva M."/>
            <person name="Roeseler W."/>
            <person name="Tian H."/>
            <person name="Witte H."/>
            <person name="Yang S.P."/>
            <person name="Wilson R.K."/>
            <person name="Sommer R.J."/>
        </authorList>
    </citation>
    <scope>NUCLEOTIDE SEQUENCE [LARGE SCALE GENOMIC DNA]</scope>
    <source>
        <strain evidence="11">PS312</strain>
    </source>
</reference>
<evidence type="ECO:0000256" key="5">
    <source>
        <dbReference type="ARBA" id="ARBA00023002"/>
    </source>
</evidence>
<evidence type="ECO:0000256" key="7">
    <source>
        <dbReference type="ARBA" id="ARBA00023284"/>
    </source>
</evidence>
<dbReference type="FunFam" id="3.40.30.10:FF:000003">
    <property type="entry name" value="Peroxiredoxin 1"/>
    <property type="match status" value="1"/>
</dbReference>
<evidence type="ECO:0000256" key="4">
    <source>
        <dbReference type="ARBA" id="ARBA00022862"/>
    </source>
</evidence>
<comment type="function">
    <text evidence="9">Thiol-specific peroxidase that catalyzes the reduction of hydrogen peroxide and organic hydroperoxides to water and alcohols, respectively.</text>
</comment>
<dbReference type="Proteomes" id="UP000005239">
    <property type="component" value="Unassembled WGS sequence"/>
</dbReference>
<reference evidence="10" key="2">
    <citation type="submission" date="2022-06" db="UniProtKB">
        <authorList>
            <consortium name="EnsemblMetazoa"/>
        </authorList>
    </citation>
    <scope>IDENTIFICATION</scope>
    <source>
        <strain evidence="10">PS312</strain>
    </source>
</reference>
<comment type="similarity">
    <text evidence="1">Belongs to the peroxiredoxin family. AhpC/Prx1 subfamily.</text>
</comment>
<evidence type="ECO:0000313" key="10">
    <source>
        <dbReference type="EnsemblMetazoa" id="PPA11326.1"/>
    </source>
</evidence>
<dbReference type="GO" id="GO:0006979">
    <property type="term" value="P:response to oxidative stress"/>
    <property type="evidence" value="ECO:0000318"/>
    <property type="project" value="GO_Central"/>
</dbReference>
<protein>
    <recommendedName>
        <fullName evidence="2">thioredoxin-dependent peroxiredoxin</fullName>
        <ecNumber evidence="2">1.11.1.24</ecNumber>
    </recommendedName>
</protein>
<evidence type="ECO:0000256" key="8">
    <source>
        <dbReference type="ARBA" id="ARBA00049091"/>
    </source>
</evidence>
<dbReference type="OrthoDB" id="185659at2759"/>
<keyword evidence="4 9" id="KW-0049">Antioxidant</keyword>
<dbReference type="GO" id="GO:0008379">
    <property type="term" value="F:thioredoxin peroxidase activity"/>
    <property type="evidence" value="ECO:0000318"/>
    <property type="project" value="GO_Central"/>
</dbReference>
<dbReference type="Pfam" id="PF10417">
    <property type="entry name" value="1-cysPrx_C"/>
    <property type="match status" value="1"/>
</dbReference>
<evidence type="ECO:0000256" key="2">
    <source>
        <dbReference type="ARBA" id="ARBA00013017"/>
    </source>
</evidence>
<dbReference type="AlphaFoldDB" id="A0A454Y1I6"/>
<dbReference type="GO" id="GO:0005739">
    <property type="term" value="C:mitochondrion"/>
    <property type="evidence" value="ECO:0000318"/>
    <property type="project" value="GO_Central"/>
</dbReference>
<dbReference type="CDD" id="cd03015">
    <property type="entry name" value="PRX_Typ2cys"/>
    <property type="match status" value="1"/>
</dbReference>
<proteinExistence type="inferred from homology"/>
<dbReference type="EC" id="1.11.1.24" evidence="2"/>
<evidence type="ECO:0000256" key="9">
    <source>
        <dbReference type="PIRNR" id="PIRNR000239"/>
    </source>
</evidence>
<keyword evidence="3 9" id="KW-0575">Peroxidase</keyword>
<dbReference type="OMA" id="VRHTTCN"/>
<organism evidence="10 11">
    <name type="scientific">Pristionchus pacificus</name>
    <name type="common">Parasitic nematode worm</name>
    <dbReference type="NCBI Taxonomy" id="54126"/>
    <lineage>
        <taxon>Eukaryota</taxon>
        <taxon>Metazoa</taxon>
        <taxon>Ecdysozoa</taxon>
        <taxon>Nematoda</taxon>
        <taxon>Chromadorea</taxon>
        <taxon>Rhabditida</taxon>
        <taxon>Rhabditina</taxon>
        <taxon>Diplogasteromorpha</taxon>
        <taxon>Diplogasteroidea</taxon>
        <taxon>Neodiplogasteridae</taxon>
        <taxon>Pristionchus</taxon>
    </lineage>
</organism>
<sequence>MFRSLARISSSTLRGLHTSTVSCNTKPIGPKTPLPQFKSQAVVDGDFKTVSNADYTGKWLLFFFYPLDFTFVCPTEIIAFSDRAKEFRALGCEVVACSCDSHFSHLAWTEKDRNEGGLGEMKIPLLSDFNKSIARSFGVLDEASGLSYRGLFLSDPKGEIRHVTVNDLPVGRSVDEALRVLKAFQFVEKHGEVCPADWKEDGATIKPSIKGSKEYFNKANK</sequence>
<dbReference type="PANTHER" id="PTHR10681:SF128">
    <property type="entry name" value="THIOREDOXIN-DEPENDENT PEROXIDE REDUCTASE, MITOCHONDRIAL"/>
    <property type="match status" value="1"/>
</dbReference>
<dbReference type="SUPFAM" id="SSF52833">
    <property type="entry name" value="Thioredoxin-like"/>
    <property type="match status" value="1"/>
</dbReference>
<dbReference type="PROSITE" id="PS51352">
    <property type="entry name" value="THIOREDOXIN_2"/>
    <property type="match status" value="1"/>
</dbReference>
<name>A0A454Y1I6_PRIPA</name>
<accession>A0A454Y1I6</accession>
<dbReference type="InterPro" id="IPR024706">
    <property type="entry name" value="Peroxiredoxin_AhpC-typ"/>
</dbReference>
<dbReference type="Pfam" id="PF00578">
    <property type="entry name" value="AhpC-TSA"/>
    <property type="match status" value="1"/>
</dbReference>
<comment type="catalytic activity">
    <reaction evidence="8">
        <text>a hydroperoxide + [thioredoxin]-dithiol = an alcohol + [thioredoxin]-disulfide + H2O</text>
        <dbReference type="Rhea" id="RHEA:62620"/>
        <dbReference type="Rhea" id="RHEA-COMP:10698"/>
        <dbReference type="Rhea" id="RHEA-COMP:10700"/>
        <dbReference type="ChEBI" id="CHEBI:15377"/>
        <dbReference type="ChEBI" id="CHEBI:29950"/>
        <dbReference type="ChEBI" id="CHEBI:30879"/>
        <dbReference type="ChEBI" id="CHEBI:35924"/>
        <dbReference type="ChEBI" id="CHEBI:50058"/>
        <dbReference type="EC" id="1.11.1.24"/>
    </reaction>
</comment>
<dbReference type="InterPro" id="IPR036249">
    <property type="entry name" value="Thioredoxin-like_sf"/>
</dbReference>
<dbReference type="InterPro" id="IPR050217">
    <property type="entry name" value="Peroxiredoxin"/>
</dbReference>
<keyword evidence="7 9" id="KW-0676">Redox-active center</keyword>
<evidence type="ECO:0000256" key="1">
    <source>
        <dbReference type="ARBA" id="ARBA00009796"/>
    </source>
</evidence>
<gene>
    <name evidence="10" type="primary">WBGene00100880</name>
</gene>
<dbReference type="InterPro" id="IPR019479">
    <property type="entry name" value="Peroxiredoxin_C"/>
</dbReference>
<evidence type="ECO:0000256" key="6">
    <source>
        <dbReference type="ARBA" id="ARBA00023157"/>
    </source>
</evidence>
<dbReference type="PANTHER" id="PTHR10681">
    <property type="entry name" value="THIOREDOXIN PEROXIDASE"/>
    <property type="match status" value="1"/>
</dbReference>
<dbReference type="InterPro" id="IPR000866">
    <property type="entry name" value="AhpC/TSA"/>
</dbReference>
<dbReference type="GO" id="GO:0042744">
    <property type="term" value="P:hydrogen peroxide catabolic process"/>
    <property type="evidence" value="ECO:0000318"/>
    <property type="project" value="GO_Central"/>
</dbReference>
<accession>A0A8R1YDQ0</accession>
<evidence type="ECO:0000256" key="3">
    <source>
        <dbReference type="ARBA" id="ARBA00022559"/>
    </source>
</evidence>
<dbReference type="GO" id="GO:0005829">
    <property type="term" value="C:cytosol"/>
    <property type="evidence" value="ECO:0000318"/>
    <property type="project" value="GO_Central"/>
</dbReference>
<evidence type="ECO:0000313" key="11">
    <source>
        <dbReference type="Proteomes" id="UP000005239"/>
    </source>
</evidence>
<keyword evidence="6" id="KW-1015">Disulfide bond</keyword>
<dbReference type="EnsemblMetazoa" id="PPA11326.1">
    <property type="protein sequence ID" value="PPA11326.1"/>
    <property type="gene ID" value="WBGene00100880"/>
</dbReference>
<keyword evidence="11" id="KW-1185">Reference proteome</keyword>
<dbReference type="InterPro" id="IPR013766">
    <property type="entry name" value="Thioredoxin_domain"/>
</dbReference>
<dbReference type="GO" id="GO:0045454">
    <property type="term" value="P:cell redox homeostasis"/>
    <property type="evidence" value="ECO:0000318"/>
    <property type="project" value="GO_Central"/>
</dbReference>
<keyword evidence="5 9" id="KW-0560">Oxidoreductase</keyword>